<protein>
    <submittedName>
        <fullName evidence="2">Type II toxin-antitoxin system RelE/ParE family toxin</fullName>
    </submittedName>
</protein>
<dbReference type="SUPFAM" id="SSF143011">
    <property type="entry name" value="RelE-like"/>
    <property type="match status" value="1"/>
</dbReference>
<dbReference type="InterPro" id="IPR035093">
    <property type="entry name" value="RelE/ParE_toxin_dom_sf"/>
</dbReference>
<keyword evidence="1" id="KW-1277">Toxin-antitoxin system</keyword>
<dbReference type="Pfam" id="PF05016">
    <property type="entry name" value="ParE_toxin"/>
    <property type="match status" value="1"/>
</dbReference>
<reference evidence="2 3" key="1">
    <citation type="submission" date="2023-08" db="EMBL/GenBank/DDBJ databases">
        <title>Comparative genomics and taxonomic characterization of three novel marine species of genus Marivirga.</title>
        <authorList>
            <person name="Muhammad N."/>
            <person name="Kim S.-G."/>
        </authorList>
    </citation>
    <scope>NUCLEOTIDE SEQUENCE [LARGE SCALE GENOMIC DNA]</scope>
    <source>
        <strain evidence="2 3">BDSF4-3</strain>
    </source>
</reference>
<gene>
    <name evidence="2" type="ORF">QYS49_36475</name>
</gene>
<sequence>MELEVYWLELAKSKLDDIYDYYTYKASRKTAKSLVDGIIDKTLQLVDQPFVGQIEENLINRPEKFRYLVYKNYKIIYWVNTDKKRIEIANVFDTRQDPDKLGENAAT</sequence>
<evidence type="ECO:0000256" key="1">
    <source>
        <dbReference type="ARBA" id="ARBA00022649"/>
    </source>
</evidence>
<dbReference type="AlphaFoldDB" id="A0AA51N8R1"/>
<evidence type="ECO:0000313" key="2">
    <source>
        <dbReference type="EMBL" id="WMN10911.1"/>
    </source>
</evidence>
<evidence type="ECO:0000313" key="3">
    <source>
        <dbReference type="Proteomes" id="UP001230496"/>
    </source>
</evidence>
<organism evidence="2 3">
    <name type="scientific">Marivirga salinarum</name>
    <dbReference type="NCBI Taxonomy" id="3059078"/>
    <lineage>
        <taxon>Bacteria</taxon>
        <taxon>Pseudomonadati</taxon>
        <taxon>Bacteroidota</taxon>
        <taxon>Cytophagia</taxon>
        <taxon>Cytophagales</taxon>
        <taxon>Marivirgaceae</taxon>
        <taxon>Marivirga</taxon>
    </lineage>
</organism>
<dbReference type="RefSeq" id="WP_308347469.1">
    <property type="nucleotide sequence ID" value="NZ_CP129971.1"/>
</dbReference>
<dbReference type="EMBL" id="CP129971">
    <property type="protein sequence ID" value="WMN10911.1"/>
    <property type="molecule type" value="Genomic_DNA"/>
</dbReference>
<name>A0AA51N8R1_9BACT</name>
<dbReference type="Proteomes" id="UP001230496">
    <property type="component" value="Chromosome"/>
</dbReference>
<dbReference type="KEGG" id="msaa:QYS49_36475"/>
<accession>A0AA51N8R1</accession>
<dbReference type="InterPro" id="IPR007712">
    <property type="entry name" value="RelE/ParE_toxin"/>
</dbReference>
<proteinExistence type="predicted"/>
<keyword evidence="3" id="KW-1185">Reference proteome</keyword>
<dbReference type="Gene3D" id="3.30.2310.20">
    <property type="entry name" value="RelE-like"/>
    <property type="match status" value="1"/>
</dbReference>